<protein>
    <submittedName>
        <fullName evidence="1">Uncharacterized protein</fullName>
    </submittedName>
</protein>
<proteinExistence type="predicted"/>
<accession>A0A2S4W8H0</accession>
<dbReference type="VEuPathDB" id="FungiDB:PSTT_00160"/>
<evidence type="ECO:0000313" key="2">
    <source>
        <dbReference type="Proteomes" id="UP000239156"/>
    </source>
</evidence>
<keyword evidence="2" id="KW-1185">Reference proteome</keyword>
<dbReference type="AlphaFoldDB" id="A0A2S4W8H0"/>
<gene>
    <name evidence="1" type="ORF">PSTT_00160</name>
</gene>
<organism evidence="1 2">
    <name type="scientific">Puccinia striiformis</name>
    <dbReference type="NCBI Taxonomy" id="27350"/>
    <lineage>
        <taxon>Eukaryota</taxon>
        <taxon>Fungi</taxon>
        <taxon>Dikarya</taxon>
        <taxon>Basidiomycota</taxon>
        <taxon>Pucciniomycotina</taxon>
        <taxon>Pucciniomycetes</taxon>
        <taxon>Pucciniales</taxon>
        <taxon>Pucciniaceae</taxon>
        <taxon>Puccinia</taxon>
    </lineage>
</organism>
<sequence length="226" mass="25382">MKPQPGKSFILWTDNTMTQKLDITLRCASSKEKPADALSWGNRTSHDPKHQALSLRPLSRVSLPDTTQTCENEPVLPAVQLYHKGKCPDCKAKVSISIKSLARTGTSLSAKLRKKVVGLNSLCTWNSQPLDQWDRKWQGNGRPGDCSVLGYGKDVRARLRIAKKRISSPHNRCDLSLSKRSRLCISSHPKPQNQRTRRSSVYASLIFRKHALPSSSDKGKTRQSRR</sequence>
<dbReference type="Proteomes" id="UP000239156">
    <property type="component" value="Unassembled WGS sequence"/>
</dbReference>
<name>A0A2S4W8H0_9BASI</name>
<feature type="non-terminal residue" evidence="1">
    <location>
        <position position="226"/>
    </location>
</feature>
<dbReference type="EMBL" id="PKSL01000001">
    <property type="protein sequence ID" value="POW18072.1"/>
    <property type="molecule type" value="Genomic_DNA"/>
</dbReference>
<comment type="caution">
    <text evidence="1">The sequence shown here is derived from an EMBL/GenBank/DDBJ whole genome shotgun (WGS) entry which is preliminary data.</text>
</comment>
<reference evidence="1" key="1">
    <citation type="submission" date="2017-12" db="EMBL/GenBank/DDBJ databases">
        <title>Gene loss provides genomic basis for host adaptation in cereal stripe rust fungi.</title>
        <authorList>
            <person name="Xia C."/>
        </authorList>
    </citation>
    <scope>NUCLEOTIDE SEQUENCE [LARGE SCALE GENOMIC DNA]</scope>
    <source>
        <strain evidence="1">93-210</strain>
    </source>
</reference>
<evidence type="ECO:0000313" key="1">
    <source>
        <dbReference type="EMBL" id="POW18072.1"/>
    </source>
</evidence>